<evidence type="ECO:0000256" key="1">
    <source>
        <dbReference type="ARBA" id="ARBA00004370"/>
    </source>
</evidence>
<keyword evidence="3 9" id="KW-1134">Transmembrane beta strand</keyword>
<evidence type="ECO:0000313" key="11">
    <source>
        <dbReference type="EMBL" id="CAI08069.1"/>
    </source>
</evidence>
<evidence type="ECO:0000256" key="4">
    <source>
        <dbReference type="ARBA" id="ARBA00022692"/>
    </source>
</evidence>
<dbReference type="eggNOG" id="COG1538">
    <property type="taxonomic scope" value="Bacteria"/>
</dbReference>
<dbReference type="PANTHER" id="PTHR30203">
    <property type="entry name" value="OUTER MEMBRANE CATION EFFLUX PROTEIN"/>
    <property type="match status" value="1"/>
</dbReference>
<keyword evidence="5 9" id="KW-0732">Signal</keyword>
<reference evidence="11 12" key="1">
    <citation type="journal article" date="2005" name="Arch. Microbiol.">
        <title>The genome sequence of an anaerobic aromatic-degrading denitrifying bacterium, strain EbN1.</title>
        <authorList>
            <person name="Rabus R."/>
            <person name="Kube M."/>
            <person name="Heider J."/>
            <person name="Beck A."/>
            <person name="Heitmann K."/>
            <person name="Widdel F."/>
            <person name="Reinhardt R."/>
        </authorList>
    </citation>
    <scope>NUCLEOTIDE SEQUENCE [LARGE SCALE GENOMIC DNA]</scope>
    <source>
        <strain evidence="11 12">EbN1</strain>
    </source>
</reference>
<dbReference type="OrthoDB" id="9770517at2"/>
<dbReference type="PROSITE" id="PS51257">
    <property type="entry name" value="PROKAR_LIPOPROTEIN"/>
    <property type="match status" value="1"/>
</dbReference>
<evidence type="ECO:0000313" key="12">
    <source>
        <dbReference type="Proteomes" id="UP000006552"/>
    </source>
</evidence>
<gene>
    <name evidence="11" type="ORF">ebA3445</name>
</gene>
<evidence type="ECO:0000256" key="6">
    <source>
        <dbReference type="ARBA" id="ARBA00023136"/>
    </source>
</evidence>
<dbReference type="GO" id="GO:0005886">
    <property type="term" value="C:plasma membrane"/>
    <property type="evidence" value="ECO:0007669"/>
    <property type="project" value="UniProtKB-SubCell"/>
</dbReference>
<dbReference type="InterPro" id="IPR010131">
    <property type="entry name" value="MdtP/NodT-like"/>
</dbReference>
<organism evidence="11 12">
    <name type="scientific">Aromatoleum aromaticum (strain DSM 19018 / LMG 30748 / EbN1)</name>
    <name type="common">Azoarcus sp. (strain EbN1)</name>
    <dbReference type="NCBI Taxonomy" id="76114"/>
    <lineage>
        <taxon>Bacteria</taxon>
        <taxon>Pseudomonadati</taxon>
        <taxon>Pseudomonadota</taxon>
        <taxon>Betaproteobacteria</taxon>
        <taxon>Rhodocyclales</taxon>
        <taxon>Rhodocyclaceae</taxon>
        <taxon>Aromatoleum</taxon>
    </lineage>
</organism>
<keyword evidence="6 9" id="KW-0472">Membrane</keyword>
<evidence type="ECO:0000256" key="8">
    <source>
        <dbReference type="ARBA" id="ARBA00023288"/>
    </source>
</evidence>
<dbReference type="AlphaFoldDB" id="Q5P3P5"/>
<evidence type="ECO:0000256" key="9">
    <source>
        <dbReference type="RuleBase" id="RU362097"/>
    </source>
</evidence>
<keyword evidence="10" id="KW-0175">Coiled coil</keyword>
<evidence type="ECO:0000256" key="2">
    <source>
        <dbReference type="ARBA" id="ARBA00007613"/>
    </source>
</evidence>
<dbReference type="RefSeq" id="WP_011237762.1">
    <property type="nucleotide sequence ID" value="NC_006513.1"/>
</dbReference>
<dbReference type="STRING" id="76114.ebA3445"/>
<keyword evidence="4 9" id="KW-0812">Transmembrane</keyword>
<dbReference type="PANTHER" id="PTHR30203:SF20">
    <property type="entry name" value="MULTIDRUG RESISTANCE OUTER MEMBRANE PROTEIN MDTP-RELATED"/>
    <property type="match status" value="1"/>
</dbReference>
<feature type="coiled-coil region" evidence="10">
    <location>
        <begin position="392"/>
        <end position="419"/>
    </location>
</feature>
<evidence type="ECO:0000256" key="3">
    <source>
        <dbReference type="ARBA" id="ARBA00022452"/>
    </source>
</evidence>
<sequence length="475" mass="49516">MALRKPLRTRLAVLAAAVALTGCASFAGIEPASRPLAPAALGTASDPVDWPAAAWWQGFADPVLDGLIAQALAGNPSLALAESRLAKARALAGVAESALGPQLNADIDSTRRRFSEHADVPPPLAGSMQTISHARLNGSWELDFFGRNRAALDAALGSARAAEADAQAARVLLASDVARAYFRLAALLEQRGVARATLTQRRAILQLVDSRVQAGLDSNVEVRQAEGALPEIRRDLEALDEQIGLARHALAALAGQGPEAAAELAPTLATVRPQALPATLPADLVGRRADLAAARWRVEAATRGIDAAKAAFYPNINLVALAGFSSIGLGNWLKSGSRELGLGAAVHLPIFDAGRLRAGLRGTTADADAAVDSYNATLLQAVREVADQITSQQAVERQAREQQAALAAAESALDLALQRYRAGIGGYLTVLSAETNVLTQRRTAIDLKARGIDTRLQLIRALGGGYTADSTPAAA</sequence>
<dbReference type="Gene3D" id="2.20.200.10">
    <property type="entry name" value="Outer membrane efflux proteins (OEP)"/>
    <property type="match status" value="1"/>
</dbReference>
<dbReference type="EMBL" id="CR555306">
    <property type="protein sequence ID" value="CAI08069.1"/>
    <property type="molecule type" value="Genomic_DNA"/>
</dbReference>
<keyword evidence="12" id="KW-1185">Reference proteome</keyword>
<feature type="chain" id="PRO_5001442347" evidence="9">
    <location>
        <begin position="28"/>
        <end position="475"/>
    </location>
</feature>
<evidence type="ECO:0000256" key="7">
    <source>
        <dbReference type="ARBA" id="ARBA00023139"/>
    </source>
</evidence>
<proteinExistence type="inferred from homology"/>
<feature type="signal peptide" evidence="9">
    <location>
        <begin position="1"/>
        <end position="27"/>
    </location>
</feature>
<dbReference type="Pfam" id="PF02321">
    <property type="entry name" value="OEP"/>
    <property type="match status" value="2"/>
</dbReference>
<protein>
    <submittedName>
        <fullName evidence="11">Outer membrane protein</fullName>
    </submittedName>
</protein>
<comment type="similarity">
    <text evidence="2 9">Belongs to the outer membrane factor (OMF) (TC 1.B.17) family.</text>
</comment>
<evidence type="ECO:0000256" key="10">
    <source>
        <dbReference type="SAM" id="Coils"/>
    </source>
</evidence>
<dbReference type="KEGG" id="eba:ebA3445"/>
<accession>Q5P3P5</accession>
<dbReference type="HOGENOM" id="CLU_012817_13_2_4"/>
<name>Q5P3P5_AROAE</name>
<dbReference type="InterPro" id="IPR003423">
    <property type="entry name" value="OMP_efflux"/>
</dbReference>
<dbReference type="Gene3D" id="1.20.1600.10">
    <property type="entry name" value="Outer membrane efflux proteins (OEP)"/>
    <property type="match status" value="1"/>
</dbReference>
<keyword evidence="8 9" id="KW-0449">Lipoprotein</keyword>
<dbReference type="SUPFAM" id="SSF56954">
    <property type="entry name" value="Outer membrane efflux proteins (OEP)"/>
    <property type="match status" value="1"/>
</dbReference>
<dbReference type="Proteomes" id="UP000006552">
    <property type="component" value="Chromosome"/>
</dbReference>
<dbReference type="GO" id="GO:0015562">
    <property type="term" value="F:efflux transmembrane transporter activity"/>
    <property type="evidence" value="ECO:0007669"/>
    <property type="project" value="InterPro"/>
</dbReference>
<comment type="subcellular location">
    <subcellularLocation>
        <location evidence="9">Cell membrane</location>
        <topology evidence="9">Lipid-anchor</topology>
    </subcellularLocation>
    <subcellularLocation>
        <location evidence="1">Membrane</location>
    </subcellularLocation>
</comment>
<evidence type="ECO:0000256" key="5">
    <source>
        <dbReference type="ARBA" id="ARBA00022729"/>
    </source>
</evidence>
<dbReference type="NCBIfam" id="TIGR01845">
    <property type="entry name" value="outer_NodT"/>
    <property type="match status" value="1"/>
</dbReference>
<keyword evidence="7 9" id="KW-0564">Palmitate</keyword>